<evidence type="ECO:0000313" key="3">
    <source>
        <dbReference type="EMBL" id="MBB3967603.1"/>
    </source>
</evidence>
<keyword evidence="6" id="KW-1185">Reference proteome</keyword>
<name>A0A4Y8AJY2_9SPHI</name>
<dbReference type="RefSeq" id="WP_134335173.1">
    <property type="nucleotide sequence ID" value="NZ_BMCZ01000007.1"/>
</dbReference>
<dbReference type="Gene3D" id="1.25.40.10">
    <property type="entry name" value="Tetratricopeptide repeat domain"/>
    <property type="match status" value="1"/>
</dbReference>
<dbReference type="EMBL" id="JACIEG010000001">
    <property type="protein sequence ID" value="MBB3967603.1"/>
    <property type="molecule type" value="Genomic_DNA"/>
</dbReference>
<dbReference type="AlphaFoldDB" id="A0A4Y8AJY2"/>
<reference evidence="4 5" key="1">
    <citation type="journal article" date="2016" name="Int. J. Syst. Evol. Microbiol.">
        <title>Proposal of Mucilaginibacter phyllosphaerae sp. nov. isolated from the phyllosphere of Galium album.</title>
        <authorList>
            <person name="Aydogan E.L."/>
            <person name="Busse H.J."/>
            <person name="Moser G."/>
            <person name="Muller C."/>
            <person name="Kampfer P."/>
            <person name="Glaeser S.P."/>
        </authorList>
    </citation>
    <scope>NUCLEOTIDE SEQUENCE [LARGE SCALE GENOMIC DNA]</scope>
    <source>
        <strain evidence="4 5">PP-F2FG21</strain>
    </source>
</reference>
<keyword evidence="2" id="KW-0732">Signal</keyword>
<evidence type="ECO:0000256" key="1">
    <source>
        <dbReference type="PROSITE-ProRule" id="PRU00339"/>
    </source>
</evidence>
<gene>
    <name evidence="4" type="ORF">E2R65_04000</name>
    <name evidence="3" type="ORF">GGR35_000189</name>
</gene>
<keyword evidence="1" id="KW-0802">TPR repeat</keyword>
<sequence>MKKIWLLPFLLILFSACAQSQDCPADINKLPMYGGVKKCKEQIEYDKEFLAAVDKAYSRREDAAKHMVQRGWQYLSAQKLDTAMMRFNQAWLLDSLNYQIYWGFGNLLGMQKKFKESLPFFTRSIKLNPKYTRLLNDASVSYGNTYLATKKQVYLDTAIILLKKAVVIEPKNAGLYAQIAAAYSYTPKQDSTRKYAKLTYRLDPNAVPQHLKSIANNK</sequence>
<evidence type="ECO:0000313" key="6">
    <source>
        <dbReference type="Proteomes" id="UP000583101"/>
    </source>
</evidence>
<feature type="signal peptide" evidence="2">
    <location>
        <begin position="1"/>
        <end position="20"/>
    </location>
</feature>
<organism evidence="4 5">
    <name type="scientific">Mucilaginibacter phyllosphaerae</name>
    <dbReference type="NCBI Taxonomy" id="1812349"/>
    <lineage>
        <taxon>Bacteria</taxon>
        <taxon>Pseudomonadati</taxon>
        <taxon>Bacteroidota</taxon>
        <taxon>Sphingobacteriia</taxon>
        <taxon>Sphingobacteriales</taxon>
        <taxon>Sphingobacteriaceae</taxon>
        <taxon>Mucilaginibacter</taxon>
    </lineage>
</organism>
<protein>
    <submittedName>
        <fullName evidence="3">Tetratricopeptide (TPR) repeat protein</fullName>
    </submittedName>
</protein>
<dbReference type="OrthoDB" id="7058419at2"/>
<comment type="caution">
    <text evidence="4">The sequence shown here is derived from an EMBL/GenBank/DDBJ whole genome shotgun (WGS) entry which is preliminary data.</text>
</comment>
<dbReference type="PROSITE" id="PS51257">
    <property type="entry name" value="PROKAR_LIPOPROTEIN"/>
    <property type="match status" value="1"/>
</dbReference>
<reference evidence="3 6" key="3">
    <citation type="submission" date="2020-08" db="EMBL/GenBank/DDBJ databases">
        <title>Genomic Encyclopedia of Type Strains, Phase IV (KMG-IV): sequencing the most valuable type-strain genomes for metagenomic binning, comparative biology and taxonomic classification.</title>
        <authorList>
            <person name="Goeker M."/>
        </authorList>
    </citation>
    <scope>NUCLEOTIDE SEQUENCE [LARGE SCALE GENOMIC DNA]</scope>
    <source>
        <strain evidence="3 6">DSM 100995</strain>
    </source>
</reference>
<dbReference type="InterPro" id="IPR019734">
    <property type="entry name" value="TPR_rpt"/>
</dbReference>
<accession>A0A4Y8AJY2</accession>
<dbReference type="PROSITE" id="PS50005">
    <property type="entry name" value="TPR"/>
    <property type="match status" value="1"/>
</dbReference>
<dbReference type="InterPro" id="IPR011990">
    <property type="entry name" value="TPR-like_helical_dom_sf"/>
</dbReference>
<dbReference type="SUPFAM" id="SSF48452">
    <property type="entry name" value="TPR-like"/>
    <property type="match status" value="1"/>
</dbReference>
<feature type="chain" id="PRO_5044616728" evidence="2">
    <location>
        <begin position="21"/>
        <end position="218"/>
    </location>
</feature>
<reference evidence="4" key="2">
    <citation type="submission" date="2019-03" db="EMBL/GenBank/DDBJ databases">
        <authorList>
            <person name="Yan Y.-Q."/>
            <person name="Du Z.-J."/>
        </authorList>
    </citation>
    <scope>NUCLEOTIDE SEQUENCE</scope>
    <source>
        <strain evidence="4">PP-F2FG21</strain>
    </source>
</reference>
<proteinExistence type="predicted"/>
<dbReference type="EMBL" id="SNQG01000001">
    <property type="protein sequence ID" value="TEW69340.1"/>
    <property type="molecule type" value="Genomic_DNA"/>
</dbReference>
<evidence type="ECO:0000313" key="4">
    <source>
        <dbReference type="EMBL" id="TEW69340.1"/>
    </source>
</evidence>
<dbReference type="Proteomes" id="UP000583101">
    <property type="component" value="Unassembled WGS sequence"/>
</dbReference>
<dbReference type="Proteomes" id="UP000297248">
    <property type="component" value="Unassembled WGS sequence"/>
</dbReference>
<evidence type="ECO:0000256" key="2">
    <source>
        <dbReference type="SAM" id="SignalP"/>
    </source>
</evidence>
<feature type="repeat" description="TPR" evidence="1">
    <location>
        <begin position="98"/>
        <end position="131"/>
    </location>
</feature>
<evidence type="ECO:0000313" key="5">
    <source>
        <dbReference type="Proteomes" id="UP000297248"/>
    </source>
</evidence>